<name>A0AA41YW43_9PROT</name>
<dbReference type="RefSeq" id="WP_264716410.1">
    <property type="nucleotide sequence ID" value="NZ_JAPDNT010000038.1"/>
</dbReference>
<dbReference type="AlphaFoldDB" id="A0AA41YW43"/>
<keyword evidence="2" id="KW-1185">Reference proteome</keyword>
<proteinExistence type="predicted"/>
<dbReference type="Proteomes" id="UP001165679">
    <property type="component" value="Unassembled WGS sequence"/>
</dbReference>
<sequence>MIQESLFPERHPAVPDEEVVETLRAAIARSGRLPRSADMLLCGVCAQYLVEALHGAGLEVVRAPVRHGQ</sequence>
<reference evidence="1" key="1">
    <citation type="submission" date="2022-09" db="EMBL/GenBank/DDBJ databases">
        <title>Rhodovastum sp. nov. RN2-1 isolated from soil in Seongnam, South Korea.</title>
        <authorList>
            <person name="Le N.T."/>
        </authorList>
    </citation>
    <scope>NUCLEOTIDE SEQUENCE</scope>
    <source>
        <strain evidence="1">RN2-1</strain>
    </source>
</reference>
<protein>
    <submittedName>
        <fullName evidence="1">Uncharacterized protein</fullName>
    </submittedName>
</protein>
<dbReference type="EMBL" id="JAPDNT010000038">
    <property type="protein sequence ID" value="MCW3477460.1"/>
    <property type="molecule type" value="Genomic_DNA"/>
</dbReference>
<comment type="caution">
    <text evidence="1">The sequence shown here is derived from an EMBL/GenBank/DDBJ whole genome shotgun (WGS) entry which is preliminary data.</text>
</comment>
<accession>A0AA41YW43</accession>
<evidence type="ECO:0000313" key="2">
    <source>
        <dbReference type="Proteomes" id="UP001165679"/>
    </source>
</evidence>
<organism evidence="1 2">
    <name type="scientific">Limobrevibacterium gyesilva</name>
    <dbReference type="NCBI Taxonomy" id="2991712"/>
    <lineage>
        <taxon>Bacteria</taxon>
        <taxon>Pseudomonadati</taxon>
        <taxon>Pseudomonadota</taxon>
        <taxon>Alphaproteobacteria</taxon>
        <taxon>Acetobacterales</taxon>
        <taxon>Acetobacteraceae</taxon>
        <taxon>Limobrevibacterium</taxon>
    </lineage>
</organism>
<reference evidence="1" key="2">
    <citation type="submission" date="2022-10" db="EMBL/GenBank/DDBJ databases">
        <authorList>
            <person name="Trinh H.N."/>
        </authorList>
    </citation>
    <scope>NUCLEOTIDE SEQUENCE</scope>
    <source>
        <strain evidence="1">RN2-1</strain>
    </source>
</reference>
<evidence type="ECO:0000313" key="1">
    <source>
        <dbReference type="EMBL" id="MCW3477460.1"/>
    </source>
</evidence>
<gene>
    <name evidence="1" type="ORF">OL599_23095</name>
</gene>